<accession>S4P5J9</accession>
<organism evidence="1">
    <name type="scientific">Pararge aegeria</name>
    <name type="common">speckled wood butterfly</name>
    <dbReference type="NCBI Taxonomy" id="116150"/>
    <lineage>
        <taxon>Eukaryota</taxon>
        <taxon>Metazoa</taxon>
        <taxon>Ecdysozoa</taxon>
        <taxon>Arthropoda</taxon>
        <taxon>Hexapoda</taxon>
        <taxon>Insecta</taxon>
        <taxon>Pterygota</taxon>
        <taxon>Neoptera</taxon>
        <taxon>Endopterygota</taxon>
        <taxon>Lepidoptera</taxon>
        <taxon>Glossata</taxon>
        <taxon>Ditrysia</taxon>
        <taxon>Papilionoidea</taxon>
        <taxon>Nymphalidae</taxon>
        <taxon>Satyrinae</taxon>
        <taxon>Satyrini</taxon>
        <taxon>Parargina</taxon>
        <taxon>Pararge</taxon>
    </lineage>
</organism>
<evidence type="ECO:0000313" key="1">
    <source>
        <dbReference type="EMBL" id="JAA81840.1"/>
    </source>
</evidence>
<proteinExistence type="predicted"/>
<name>S4P5J9_9NEOP</name>
<dbReference type="EMBL" id="GAIX01010720">
    <property type="protein sequence ID" value="JAA81840.1"/>
    <property type="molecule type" value="Transcribed_RNA"/>
</dbReference>
<protein>
    <submittedName>
        <fullName evidence="1">Putative suppressor of yeast mitotic catastrophe</fullName>
    </submittedName>
</protein>
<reference evidence="1" key="2">
    <citation type="submission" date="2013-05" db="EMBL/GenBank/DDBJ databases">
        <authorList>
            <person name="Carter J.-M."/>
            <person name="Baker S.C."/>
            <person name="Pink R."/>
            <person name="Carter D.R.F."/>
            <person name="Collins A."/>
            <person name="Tomlin J."/>
            <person name="Gibbs M."/>
            <person name="Breuker C.J."/>
        </authorList>
    </citation>
    <scope>NUCLEOTIDE SEQUENCE</scope>
    <source>
        <tissue evidence="1">Ovary</tissue>
    </source>
</reference>
<feature type="non-terminal residue" evidence="1">
    <location>
        <position position="1"/>
    </location>
</feature>
<dbReference type="AlphaFoldDB" id="S4P5J9"/>
<reference evidence="1" key="1">
    <citation type="journal article" date="2013" name="BMC Genomics">
        <title>Unscrambling butterfly oogenesis.</title>
        <authorList>
            <person name="Carter J.M."/>
            <person name="Baker S.C."/>
            <person name="Pink R."/>
            <person name="Carter D.R."/>
            <person name="Collins A."/>
            <person name="Tomlin J."/>
            <person name="Gibbs M."/>
            <person name="Breuker C.J."/>
        </authorList>
    </citation>
    <scope>NUCLEOTIDE SEQUENCE</scope>
    <source>
        <tissue evidence="1">Ovary</tissue>
    </source>
</reference>
<feature type="non-terminal residue" evidence="1">
    <location>
        <position position="73"/>
    </location>
</feature>
<sequence length="73" mass="7808">NTSEASTIHTVGVQRQILRSMCSAGPSCLLSPTRLHSACRIAGLAPLYCDVHAPYAPTPDEQRNFLLSVALEA</sequence>